<feature type="binding site" evidence="10">
    <location>
        <position position="60"/>
    </location>
    <ligand>
        <name>Mg(2+)</name>
        <dbReference type="ChEBI" id="CHEBI:18420"/>
        <label>1</label>
    </ligand>
</feature>
<evidence type="ECO:0000256" key="7">
    <source>
        <dbReference type="ARBA" id="ARBA00022759"/>
    </source>
</evidence>
<comment type="function">
    <text evidence="10">Endonuclease that specifically degrades the RNA of RNA-DNA hybrids.</text>
</comment>
<evidence type="ECO:0000256" key="9">
    <source>
        <dbReference type="ARBA" id="ARBA00022842"/>
    </source>
</evidence>
<evidence type="ECO:0000256" key="3">
    <source>
        <dbReference type="ARBA" id="ARBA00011245"/>
    </source>
</evidence>
<evidence type="ECO:0000256" key="10">
    <source>
        <dbReference type="HAMAP-Rule" id="MF_00042"/>
    </source>
</evidence>
<dbReference type="Proteomes" id="UP000056453">
    <property type="component" value="Unassembled WGS sequence"/>
</dbReference>
<evidence type="ECO:0000259" key="12">
    <source>
        <dbReference type="PROSITE" id="PS50879"/>
    </source>
</evidence>
<keyword evidence="10" id="KW-0963">Cytoplasm</keyword>
<protein>
    <recommendedName>
        <fullName evidence="4 10">Ribonuclease H</fullName>
        <shortName evidence="10">RNase H</shortName>
        <ecNumber evidence="4 10">3.1.26.4</ecNumber>
    </recommendedName>
</protein>
<dbReference type="Pfam" id="PF00075">
    <property type="entry name" value="RNase_H"/>
    <property type="match status" value="1"/>
</dbReference>
<keyword evidence="5 10" id="KW-0540">Nuclease</keyword>
<feature type="binding site" evidence="10">
    <location>
        <position position="146"/>
    </location>
    <ligand>
        <name>Mg(2+)</name>
        <dbReference type="ChEBI" id="CHEBI:18420"/>
        <label>2</label>
    </ligand>
</feature>
<dbReference type="InterPro" id="IPR050092">
    <property type="entry name" value="RNase_H"/>
</dbReference>
<keyword evidence="6 10" id="KW-0479">Metal-binding</keyword>
<feature type="binding site" evidence="10">
    <location>
        <position position="82"/>
    </location>
    <ligand>
        <name>Mg(2+)</name>
        <dbReference type="ChEBI" id="CHEBI:18420"/>
        <label>1</label>
    </ligand>
</feature>
<keyword evidence="9 10" id="KW-0460">Magnesium</keyword>
<proteinExistence type="inferred from homology"/>
<dbReference type="CDD" id="cd09278">
    <property type="entry name" value="RNase_HI_prokaryote_like"/>
    <property type="match status" value="1"/>
</dbReference>
<evidence type="ECO:0000256" key="11">
    <source>
        <dbReference type="SAM" id="MobiDB-lite"/>
    </source>
</evidence>
<comment type="subunit">
    <text evidence="3 10">Monomer.</text>
</comment>
<evidence type="ECO:0000313" key="14">
    <source>
        <dbReference type="Proteomes" id="UP000056453"/>
    </source>
</evidence>
<comment type="caution">
    <text evidence="13">The sequence shown here is derived from an EMBL/GenBank/DDBJ whole genome shotgun (WGS) entry which is preliminary data.</text>
</comment>
<comment type="subcellular location">
    <subcellularLocation>
        <location evidence="10">Cytoplasm</location>
    </subcellularLocation>
</comment>
<sequence length="162" mass="16923">MDDTTAAPAASGSGPFVVSTDGASKGNPGPSGWGVVLLEAGVVKFAGGGFIGSQTNQVAELVAAIEGLSRVPEGAQVELQSDSQYTLKGLTEWRAGWERNGWRNSTGGPVANKEYWQRLFALADKRKVTTRKVKGHSGDPLNERADALANKGVASRAALVLE</sequence>
<dbReference type="GO" id="GO:0043137">
    <property type="term" value="P:DNA replication, removal of RNA primer"/>
    <property type="evidence" value="ECO:0007669"/>
    <property type="project" value="TreeGrafter"/>
</dbReference>
<comment type="catalytic activity">
    <reaction evidence="1 10">
        <text>Endonucleolytic cleavage to 5'-phosphomonoester.</text>
        <dbReference type="EC" id="3.1.26.4"/>
    </reaction>
</comment>
<feature type="domain" description="RNase H type-1" evidence="12">
    <location>
        <begin position="12"/>
        <end position="154"/>
    </location>
</feature>
<reference evidence="13 14" key="1">
    <citation type="submission" date="2015-11" db="EMBL/GenBank/DDBJ databases">
        <title>Expanding the genomic diversity of Burkholderia species for the development of highly accurate diagnostics.</title>
        <authorList>
            <person name="Sahl J."/>
            <person name="Keim P."/>
            <person name="Wagner D."/>
        </authorList>
    </citation>
    <scope>NUCLEOTIDE SEQUENCE [LARGE SCALE GENOMIC DNA]</scope>
    <source>
        <strain evidence="13 14">MSMB1808WGS</strain>
    </source>
</reference>
<comment type="cofactor">
    <cofactor evidence="10">
        <name>Mg(2+)</name>
        <dbReference type="ChEBI" id="CHEBI:18420"/>
    </cofactor>
    <text evidence="10">Binds 1 Mg(2+) ion per subunit. May bind a second metal ion at a regulatory site, or after substrate binding.</text>
</comment>
<dbReference type="PANTHER" id="PTHR10642:SF26">
    <property type="entry name" value="RIBONUCLEASE H1"/>
    <property type="match status" value="1"/>
</dbReference>
<feature type="binding site" evidence="10">
    <location>
        <position position="21"/>
    </location>
    <ligand>
        <name>Mg(2+)</name>
        <dbReference type="ChEBI" id="CHEBI:18420"/>
        <label>2</label>
    </ligand>
</feature>
<name>A0AAW3MWX5_9BURK</name>
<comment type="similarity">
    <text evidence="2 10">Belongs to the RNase H family.</text>
</comment>
<evidence type="ECO:0000256" key="4">
    <source>
        <dbReference type="ARBA" id="ARBA00012180"/>
    </source>
</evidence>
<evidence type="ECO:0000313" key="13">
    <source>
        <dbReference type="EMBL" id="KVP98418.1"/>
    </source>
</evidence>
<evidence type="ECO:0000256" key="8">
    <source>
        <dbReference type="ARBA" id="ARBA00022801"/>
    </source>
</evidence>
<dbReference type="GO" id="GO:0000287">
    <property type="term" value="F:magnesium ion binding"/>
    <property type="evidence" value="ECO:0007669"/>
    <property type="project" value="UniProtKB-UniRule"/>
</dbReference>
<dbReference type="GO" id="GO:0003676">
    <property type="term" value="F:nucleic acid binding"/>
    <property type="evidence" value="ECO:0007669"/>
    <property type="project" value="InterPro"/>
</dbReference>
<evidence type="ECO:0000256" key="2">
    <source>
        <dbReference type="ARBA" id="ARBA00005300"/>
    </source>
</evidence>
<dbReference type="AlphaFoldDB" id="A0AAW3MWX5"/>
<dbReference type="InterPro" id="IPR002156">
    <property type="entry name" value="RNaseH_domain"/>
</dbReference>
<dbReference type="HAMAP" id="MF_00042">
    <property type="entry name" value="RNase_H"/>
    <property type="match status" value="1"/>
</dbReference>
<keyword evidence="14" id="KW-1185">Reference proteome</keyword>
<dbReference type="InterPro" id="IPR036397">
    <property type="entry name" value="RNaseH_sf"/>
</dbReference>
<accession>A0AAW3MWX5</accession>
<gene>
    <name evidence="10" type="primary">rnhA</name>
    <name evidence="13" type="ORF">WJ96_06220</name>
</gene>
<feature type="binding site" evidence="10">
    <location>
        <position position="21"/>
    </location>
    <ligand>
        <name>Mg(2+)</name>
        <dbReference type="ChEBI" id="CHEBI:18420"/>
        <label>1</label>
    </ligand>
</feature>
<dbReference type="InterPro" id="IPR022892">
    <property type="entry name" value="RNaseHI"/>
</dbReference>
<feature type="region of interest" description="Disordered" evidence="11">
    <location>
        <begin position="1"/>
        <end position="25"/>
    </location>
</feature>
<dbReference type="SUPFAM" id="SSF53098">
    <property type="entry name" value="Ribonuclease H-like"/>
    <property type="match status" value="1"/>
</dbReference>
<organism evidence="13 14">
    <name type="scientific">Burkholderia ubonensis</name>
    <dbReference type="NCBI Taxonomy" id="101571"/>
    <lineage>
        <taxon>Bacteria</taxon>
        <taxon>Pseudomonadati</taxon>
        <taxon>Pseudomonadota</taxon>
        <taxon>Betaproteobacteria</taxon>
        <taxon>Burkholderiales</taxon>
        <taxon>Burkholderiaceae</taxon>
        <taxon>Burkholderia</taxon>
        <taxon>Burkholderia cepacia complex</taxon>
    </lineage>
</organism>
<evidence type="ECO:0000256" key="6">
    <source>
        <dbReference type="ARBA" id="ARBA00022723"/>
    </source>
</evidence>
<dbReference type="EC" id="3.1.26.4" evidence="4 10"/>
<dbReference type="InterPro" id="IPR012337">
    <property type="entry name" value="RNaseH-like_sf"/>
</dbReference>
<keyword evidence="7 10" id="KW-0255">Endonuclease</keyword>
<dbReference type="Gene3D" id="3.30.420.10">
    <property type="entry name" value="Ribonuclease H-like superfamily/Ribonuclease H"/>
    <property type="match status" value="1"/>
</dbReference>
<keyword evidence="8 10" id="KW-0378">Hydrolase</keyword>
<evidence type="ECO:0000256" key="1">
    <source>
        <dbReference type="ARBA" id="ARBA00000077"/>
    </source>
</evidence>
<dbReference type="GO" id="GO:0005737">
    <property type="term" value="C:cytoplasm"/>
    <property type="evidence" value="ECO:0007669"/>
    <property type="project" value="UniProtKB-SubCell"/>
</dbReference>
<dbReference type="EMBL" id="LPBJ01000047">
    <property type="protein sequence ID" value="KVP98418.1"/>
    <property type="molecule type" value="Genomic_DNA"/>
</dbReference>
<dbReference type="GO" id="GO:0004523">
    <property type="term" value="F:RNA-DNA hybrid ribonuclease activity"/>
    <property type="evidence" value="ECO:0007669"/>
    <property type="project" value="UniProtKB-UniRule"/>
</dbReference>
<dbReference type="RefSeq" id="WP_059925713.1">
    <property type="nucleotide sequence ID" value="NZ_LPBG01000047.1"/>
</dbReference>
<dbReference type="PANTHER" id="PTHR10642">
    <property type="entry name" value="RIBONUCLEASE H1"/>
    <property type="match status" value="1"/>
</dbReference>
<evidence type="ECO:0000256" key="5">
    <source>
        <dbReference type="ARBA" id="ARBA00022722"/>
    </source>
</evidence>
<dbReference type="PROSITE" id="PS50879">
    <property type="entry name" value="RNASE_H_1"/>
    <property type="match status" value="1"/>
</dbReference>